<gene>
    <name evidence="1" type="ORF">AC578_10437</name>
</gene>
<name>A0A139H2G7_9PEZI</name>
<dbReference type="EMBL" id="LFZN01000169">
    <property type="protein sequence ID" value="KXS96611.1"/>
    <property type="molecule type" value="Genomic_DNA"/>
</dbReference>
<evidence type="ECO:0000313" key="2">
    <source>
        <dbReference type="Proteomes" id="UP000070133"/>
    </source>
</evidence>
<reference evidence="1 2" key="1">
    <citation type="submission" date="2015-07" db="EMBL/GenBank/DDBJ databases">
        <title>Comparative genomics of the Sigatoka disease complex on banana suggests a link between parallel evolutionary changes in Pseudocercospora fijiensis and Pseudocercospora eumusae and increased virulence on the banana host.</title>
        <authorList>
            <person name="Chang T.-C."/>
            <person name="Salvucci A."/>
            <person name="Crous P.W."/>
            <person name="Stergiopoulos I."/>
        </authorList>
    </citation>
    <scope>NUCLEOTIDE SEQUENCE [LARGE SCALE GENOMIC DNA]</scope>
    <source>
        <strain evidence="1 2">CBS 114824</strain>
    </source>
</reference>
<dbReference type="AlphaFoldDB" id="A0A139H2G7"/>
<accession>A0A139H2G7</accession>
<comment type="caution">
    <text evidence="1">The sequence shown here is derived from an EMBL/GenBank/DDBJ whole genome shotgun (WGS) entry which is preliminary data.</text>
</comment>
<evidence type="ECO:0000313" key="1">
    <source>
        <dbReference type="EMBL" id="KXS96611.1"/>
    </source>
</evidence>
<proteinExistence type="predicted"/>
<sequence>MAIVGLRAQIKANAAILFPSAGTSNNGGANPDDFEIIITKRSPISDPAVYRACLVYGLNGCHTAAASHHRIDAEAP</sequence>
<organism evidence="1 2">
    <name type="scientific">Pseudocercospora eumusae</name>
    <dbReference type="NCBI Taxonomy" id="321146"/>
    <lineage>
        <taxon>Eukaryota</taxon>
        <taxon>Fungi</taxon>
        <taxon>Dikarya</taxon>
        <taxon>Ascomycota</taxon>
        <taxon>Pezizomycotina</taxon>
        <taxon>Dothideomycetes</taxon>
        <taxon>Dothideomycetidae</taxon>
        <taxon>Mycosphaerellales</taxon>
        <taxon>Mycosphaerellaceae</taxon>
        <taxon>Pseudocercospora</taxon>
    </lineage>
</organism>
<keyword evidence="2" id="KW-1185">Reference proteome</keyword>
<protein>
    <submittedName>
        <fullName evidence="1">Uncharacterized protein</fullName>
    </submittedName>
</protein>
<dbReference type="Proteomes" id="UP000070133">
    <property type="component" value="Unassembled WGS sequence"/>
</dbReference>